<keyword evidence="1" id="KW-0812">Transmembrane</keyword>
<name>A0A841HKZ1_9GAMM</name>
<reference evidence="2 3" key="1">
    <citation type="submission" date="2020-08" db="EMBL/GenBank/DDBJ databases">
        <title>Genomic Encyclopedia of Type Strains, Phase IV (KMG-IV): sequencing the most valuable type-strain genomes for metagenomic binning, comparative biology and taxonomic classification.</title>
        <authorList>
            <person name="Goeker M."/>
        </authorList>
    </citation>
    <scope>NUCLEOTIDE SEQUENCE [LARGE SCALE GENOMIC DNA]</scope>
    <source>
        <strain evidence="2 3">DSM 26723</strain>
    </source>
</reference>
<dbReference type="EMBL" id="JACHHZ010000002">
    <property type="protein sequence ID" value="MBB6092960.1"/>
    <property type="molecule type" value="Genomic_DNA"/>
</dbReference>
<dbReference type="AlphaFoldDB" id="A0A841HKZ1"/>
<proteinExistence type="predicted"/>
<evidence type="ECO:0000313" key="2">
    <source>
        <dbReference type="EMBL" id="MBB6092960.1"/>
    </source>
</evidence>
<feature type="transmembrane region" description="Helical" evidence="1">
    <location>
        <begin position="64"/>
        <end position="85"/>
    </location>
</feature>
<dbReference type="Proteomes" id="UP000588068">
    <property type="component" value="Unassembled WGS sequence"/>
</dbReference>
<evidence type="ECO:0000313" key="3">
    <source>
        <dbReference type="Proteomes" id="UP000588068"/>
    </source>
</evidence>
<feature type="transmembrane region" description="Helical" evidence="1">
    <location>
        <begin position="130"/>
        <end position="150"/>
    </location>
</feature>
<dbReference type="RefSeq" id="WP_184330875.1">
    <property type="nucleotide sequence ID" value="NZ_JACHHZ010000002.1"/>
</dbReference>
<comment type="caution">
    <text evidence="2">The sequence shown here is derived from an EMBL/GenBank/DDBJ whole genome shotgun (WGS) entry which is preliminary data.</text>
</comment>
<feature type="transmembrane region" description="Helical" evidence="1">
    <location>
        <begin position="12"/>
        <end position="35"/>
    </location>
</feature>
<keyword evidence="1" id="KW-0472">Membrane</keyword>
<evidence type="ECO:0008006" key="4">
    <source>
        <dbReference type="Google" id="ProtNLM"/>
    </source>
</evidence>
<sequence length="156" mass="16820">MNSETRKNPALFAIFAGGGIAGSLDITYAILISAFRGTPPMRLLQSVATGLLGPGAYEGGASTAVLGFVLHFLIAFMMAAAFYLISRRFDFLVRRPVVSGLIYGAILYPFMTQVVLPLSAYPHPFVFRPLFFAINLFVHMFLVGLPIALATKKASG</sequence>
<evidence type="ECO:0000256" key="1">
    <source>
        <dbReference type="SAM" id="Phobius"/>
    </source>
</evidence>
<gene>
    <name evidence="2" type="ORF">HNQ60_001838</name>
</gene>
<keyword evidence="3" id="KW-1185">Reference proteome</keyword>
<protein>
    <recommendedName>
        <fullName evidence="4">DUF1440 domain-containing protein</fullName>
    </recommendedName>
</protein>
<accession>A0A841HKZ1</accession>
<keyword evidence="1" id="KW-1133">Transmembrane helix</keyword>
<feature type="transmembrane region" description="Helical" evidence="1">
    <location>
        <begin position="97"/>
        <end position="118"/>
    </location>
</feature>
<organism evidence="2 3">
    <name type="scientific">Povalibacter uvarum</name>
    <dbReference type="NCBI Taxonomy" id="732238"/>
    <lineage>
        <taxon>Bacteria</taxon>
        <taxon>Pseudomonadati</taxon>
        <taxon>Pseudomonadota</taxon>
        <taxon>Gammaproteobacteria</taxon>
        <taxon>Steroidobacterales</taxon>
        <taxon>Steroidobacteraceae</taxon>
        <taxon>Povalibacter</taxon>
    </lineage>
</organism>